<organism evidence="2 3">
    <name type="scientific">Sesamum alatum</name>
    <dbReference type="NCBI Taxonomy" id="300844"/>
    <lineage>
        <taxon>Eukaryota</taxon>
        <taxon>Viridiplantae</taxon>
        <taxon>Streptophyta</taxon>
        <taxon>Embryophyta</taxon>
        <taxon>Tracheophyta</taxon>
        <taxon>Spermatophyta</taxon>
        <taxon>Magnoliopsida</taxon>
        <taxon>eudicotyledons</taxon>
        <taxon>Gunneridae</taxon>
        <taxon>Pentapetalae</taxon>
        <taxon>asterids</taxon>
        <taxon>lamiids</taxon>
        <taxon>Lamiales</taxon>
        <taxon>Pedaliaceae</taxon>
        <taxon>Sesamum</taxon>
    </lineage>
</organism>
<dbReference type="InterPro" id="IPR045026">
    <property type="entry name" value="LIMYB"/>
</dbReference>
<evidence type="ECO:0000256" key="1">
    <source>
        <dbReference type="SAM" id="MobiDB-lite"/>
    </source>
</evidence>
<evidence type="ECO:0000313" key="3">
    <source>
        <dbReference type="Proteomes" id="UP001293254"/>
    </source>
</evidence>
<feature type="region of interest" description="Disordered" evidence="1">
    <location>
        <begin position="140"/>
        <end position="179"/>
    </location>
</feature>
<dbReference type="PANTHER" id="PTHR47584:SF14">
    <property type="entry name" value="L10-INTERACTING MYB DOMAIN-CONTAINING PROTEIN-LIKE"/>
    <property type="match status" value="1"/>
</dbReference>
<evidence type="ECO:0000313" key="2">
    <source>
        <dbReference type="EMBL" id="KAK4412071.1"/>
    </source>
</evidence>
<name>A0AAE2C7P0_9LAMI</name>
<gene>
    <name evidence="2" type="ORF">Salat_2963400</name>
</gene>
<protein>
    <submittedName>
        <fullName evidence="2">Uncharacterized protein</fullName>
    </submittedName>
</protein>
<dbReference type="AlphaFoldDB" id="A0AAE2C7P0"/>
<dbReference type="EMBL" id="JACGWO010000033">
    <property type="protein sequence ID" value="KAK4412071.1"/>
    <property type="molecule type" value="Genomic_DNA"/>
</dbReference>
<reference evidence="2" key="1">
    <citation type="submission" date="2020-06" db="EMBL/GenBank/DDBJ databases">
        <authorList>
            <person name="Li T."/>
            <person name="Hu X."/>
            <person name="Zhang T."/>
            <person name="Song X."/>
            <person name="Zhang H."/>
            <person name="Dai N."/>
            <person name="Sheng W."/>
            <person name="Hou X."/>
            <person name="Wei L."/>
        </authorList>
    </citation>
    <scope>NUCLEOTIDE SEQUENCE</scope>
    <source>
        <strain evidence="2">3651</strain>
        <tissue evidence="2">Leaf</tissue>
    </source>
</reference>
<reference evidence="2" key="2">
    <citation type="journal article" date="2024" name="Plant">
        <title>Genomic evolution and insights into agronomic trait innovations of Sesamum species.</title>
        <authorList>
            <person name="Miao H."/>
            <person name="Wang L."/>
            <person name="Qu L."/>
            <person name="Liu H."/>
            <person name="Sun Y."/>
            <person name="Le M."/>
            <person name="Wang Q."/>
            <person name="Wei S."/>
            <person name="Zheng Y."/>
            <person name="Lin W."/>
            <person name="Duan Y."/>
            <person name="Cao H."/>
            <person name="Xiong S."/>
            <person name="Wang X."/>
            <person name="Wei L."/>
            <person name="Li C."/>
            <person name="Ma Q."/>
            <person name="Ju M."/>
            <person name="Zhao R."/>
            <person name="Li G."/>
            <person name="Mu C."/>
            <person name="Tian Q."/>
            <person name="Mei H."/>
            <person name="Zhang T."/>
            <person name="Gao T."/>
            <person name="Zhang H."/>
        </authorList>
    </citation>
    <scope>NUCLEOTIDE SEQUENCE</scope>
    <source>
        <strain evidence="2">3651</strain>
    </source>
</reference>
<sequence>MRIFRRRAFSSTTRNGAKKDMAFITDLHEWARYALVLVGSGLGTGPSSMPQMSSMNASEILDFEELQPHMRRLRERYLAFNRLFTMVGFTWLPISKNVKATTRFWQNALVTVPNARCYHWNGEAKYERLAIIFEPPMGENIDEGPTINPVGEPVDEEDNTARDEDEEEEDTEGEDRWRGRRDCRKRRMTRWWLLRSIENAPRLRV</sequence>
<proteinExistence type="predicted"/>
<keyword evidence="3" id="KW-1185">Reference proteome</keyword>
<comment type="caution">
    <text evidence="2">The sequence shown here is derived from an EMBL/GenBank/DDBJ whole genome shotgun (WGS) entry which is preliminary data.</text>
</comment>
<feature type="compositionally biased region" description="Acidic residues" evidence="1">
    <location>
        <begin position="153"/>
        <end position="173"/>
    </location>
</feature>
<dbReference type="Proteomes" id="UP001293254">
    <property type="component" value="Unassembled WGS sequence"/>
</dbReference>
<dbReference type="PANTHER" id="PTHR47584">
    <property type="match status" value="1"/>
</dbReference>
<accession>A0AAE2C7P0</accession>